<dbReference type="EMBL" id="LJXT01000032">
    <property type="protein sequence ID" value="KPQ17301.1"/>
    <property type="molecule type" value="Genomic_DNA"/>
</dbReference>
<proteinExistence type="predicted"/>
<evidence type="ECO:0000256" key="1">
    <source>
        <dbReference type="SAM" id="Phobius"/>
    </source>
</evidence>
<dbReference type="PANTHER" id="PTHR34220">
    <property type="entry name" value="SENSOR HISTIDINE KINASE YPDA"/>
    <property type="match status" value="1"/>
</dbReference>
<keyword evidence="3" id="KW-0808">Transferase</keyword>
<feature type="transmembrane region" description="Helical" evidence="1">
    <location>
        <begin position="114"/>
        <end position="134"/>
    </location>
</feature>
<dbReference type="GO" id="GO:0016020">
    <property type="term" value="C:membrane"/>
    <property type="evidence" value="ECO:0007669"/>
    <property type="project" value="InterPro"/>
</dbReference>
<evidence type="ECO:0000259" key="2">
    <source>
        <dbReference type="Pfam" id="PF06580"/>
    </source>
</evidence>
<feature type="transmembrane region" description="Helical" evidence="1">
    <location>
        <begin position="46"/>
        <end position="66"/>
    </location>
</feature>
<dbReference type="GO" id="GO:0000155">
    <property type="term" value="F:phosphorelay sensor kinase activity"/>
    <property type="evidence" value="ECO:0007669"/>
    <property type="project" value="InterPro"/>
</dbReference>
<dbReference type="InterPro" id="IPR036890">
    <property type="entry name" value="HATPase_C_sf"/>
</dbReference>
<comment type="caution">
    <text evidence="3">The sequence shown here is derived from an EMBL/GenBank/DDBJ whole genome shotgun (WGS) entry which is preliminary data.</text>
</comment>
<dbReference type="Pfam" id="PF06580">
    <property type="entry name" value="His_kinase"/>
    <property type="match status" value="1"/>
</dbReference>
<name>A0A0P7XL08_9BACT</name>
<evidence type="ECO:0000313" key="3">
    <source>
        <dbReference type="EMBL" id="KPQ17301.1"/>
    </source>
</evidence>
<keyword evidence="1" id="KW-0812">Transmembrane</keyword>
<organism evidence="3 4">
    <name type="scientific">Algoriphagus marincola HL-49</name>
    <dbReference type="NCBI Taxonomy" id="1305737"/>
    <lineage>
        <taxon>Bacteria</taxon>
        <taxon>Pseudomonadati</taxon>
        <taxon>Bacteroidota</taxon>
        <taxon>Cytophagia</taxon>
        <taxon>Cytophagales</taxon>
        <taxon>Cyclobacteriaceae</taxon>
        <taxon>Algoriphagus</taxon>
    </lineage>
</organism>
<feature type="transmembrane region" description="Helical" evidence="1">
    <location>
        <begin position="12"/>
        <end position="34"/>
    </location>
</feature>
<dbReference type="Gene3D" id="3.30.565.10">
    <property type="entry name" value="Histidine kinase-like ATPase, C-terminal domain"/>
    <property type="match status" value="1"/>
</dbReference>
<accession>A0A0P7XL08</accession>
<keyword evidence="1" id="KW-0472">Membrane</keyword>
<dbReference type="STRING" id="1305737.GCA_000526355_03618"/>
<keyword evidence="1" id="KW-1133">Transmembrane helix</keyword>
<dbReference type="Proteomes" id="UP000050421">
    <property type="component" value="Unassembled WGS sequence"/>
</dbReference>
<protein>
    <submittedName>
        <fullName evidence="3">Two component signal transduction system histidine kinase</fullName>
    </submittedName>
</protein>
<dbReference type="InterPro" id="IPR010559">
    <property type="entry name" value="Sig_transdc_His_kin_internal"/>
</dbReference>
<dbReference type="InterPro" id="IPR050640">
    <property type="entry name" value="Bact_2-comp_sensor_kinase"/>
</dbReference>
<dbReference type="eggNOG" id="COG2972">
    <property type="taxonomic scope" value="Bacteria"/>
</dbReference>
<dbReference type="OrthoDB" id="9792992at2"/>
<dbReference type="AlphaFoldDB" id="A0A0P7XL08"/>
<dbReference type="PATRIC" id="fig|1305737.6.peg.1996"/>
<keyword evidence="3" id="KW-0418">Kinase</keyword>
<sequence length="346" mass="39906">MLARAFRSTKTYHWIIQGAGLAWLLGTFLVLSYYDVEDLIAGVDSSVFSLVFIGMVTVLDRIFTFYNPKSGKILILLALPLALSFLLIFIHKLTMAWIFVDYPDYVDFLKQNLYLRWAILALAGVMISLIAMLVSRLEEQEQSQDRELHMLELSKEAELSQLRQQLQPHFLFNSLNSISALVVSQPEKAREMVLLLSDFLRGTIRKDLKSWTTLSEELEYLEMYFQIEKVRFGHRLKVEFDISDDSRELQIPQLLIQPLLENAIKHGLYGVRGEVQIRVQARVESPYLLVKLQNPYDSEVPQQKGLGFGLSSVKRRLYLLFGRNDLLSTLSEENIFTVTLKIPQPK</sequence>
<reference evidence="3 4" key="1">
    <citation type="submission" date="2015-09" db="EMBL/GenBank/DDBJ databases">
        <title>Identification and resolution of microdiversity through metagenomic sequencing of parallel consortia.</title>
        <authorList>
            <person name="Nelson W.C."/>
            <person name="Romine M.F."/>
            <person name="Lindemann S.R."/>
        </authorList>
    </citation>
    <scope>NUCLEOTIDE SEQUENCE [LARGE SCALE GENOMIC DNA]</scope>
    <source>
        <strain evidence="3">HL-49</strain>
    </source>
</reference>
<evidence type="ECO:0000313" key="4">
    <source>
        <dbReference type="Proteomes" id="UP000050421"/>
    </source>
</evidence>
<gene>
    <name evidence="3" type="ORF">HLUCCX10_06655</name>
</gene>
<feature type="transmembrane region" description="Helical" evidence="1">
    <location>
        <begin position="73"/>
        <end position="94"/>
    </location>
</feature>
<dbReference type="PANTHER" id="PTHR34220:SF7">
    <property type="entry name" value="SENSOR HISTIDINE KINASE YPDA"/>
    <property type="match status" value="1"/>
</dbReference>
<dbReference type="SUPFAM" id="SSF55874">
    <property type="entry name" value="ATPase domain of HSP90 chaperone/DNA topoisomerase II/histidine kinase"/>
    <property type="match status" value="1"/>
</dbReference>
<feature type="domain" description="Signal transduction histidine kinase internal region" evidence="2">
    <location>
        <begin position="157"/>
        <end position="236"/>
    </location>
</feature>